<dbReference type="CDD" id="cd08195">
    <property type="entry name" value="DHQS"/>
    <property type="match status" value="1"/>
</dbReference>
<dbReference type="Pfam" id="PF01761">
    <property type="entry name" value="DHQ_synthase"/>
    <property type="match status" value="1"/>
</dbReference>
<keyword evidence="3" id="KW-0520">NAD</keyword>
<keyword evidence="9" id="KW-1185">Reference proteome</keyword>
<dbReference type="InterPro" id="IPR056179">
    <property type="entry name" value="DHQS_C"/>
</dbReference>
<dbReference type="RefSeq" id="WP_369084186.1">
    <property type="nucleotide sequence ID" value="NZ_JBFSHR010000005.1"/>
</dbReference>
<evidence type="ECO:0000313" key="9">
    <source>
        <dbReference type="Proteomes" id="UP001560267"/>
    </source>
</evidence>
<evidence type="ECO:0000259" key="7">
    <source>
        <dbReference type="Pfam" id="PF24621"/>
    </source>
</evidence>
<dbReference type="Proteomes" id="UP001560267">
    <property type="component" value="Unassembled WGS sequence"/>
</dbReference>
<sequence>MANAPAVARLMDALGDLDPGSLERYELHLGGLTIPTVVGVGAWSHLGQLIPTSWSKVAIVTQSAIPGRFVVPFDATWVVVPAGEAAKRMAVAESLAERLIALGMERRGGLIAVGGGVVTDLVGFVAATFMRGIEYLNVPTTLLGMVDAAIGGKTGVNLVGGKNLVGSFHQPTALLCDLSLLATLPRREWLSGAGELAKYSFLTREVIADLNLADQVRAAQHLKEAYVAGDEREMGRRSLLNYGHTLGHAIEGFYLGRGQDGAISHGEAVAVGLVFAAELARRLGRIDQARVDYHRDVVTSYGLHHELPKGPSIDSLVRYLRADKKNRGGLTFVLDGPVGLELVHEVDESLVRQVLEEYPRRELTDGER</sequence>
<dbReference type="Gene3D" id="1.20.1090.10">
    <property type="entry name" value="Dehydroquinate synthase-like - alpha domain"/>
    <property type="match status" value="1"/>
</dbReference>
<dbReference type="PANTHER" id="PTHR43622">
    <property type="entry name" value="3-DEHYDROQUINATE SYNTHASE"/>
    <property type="match status" value="1"/>
</dbReference>
<evidence type="ECO:0000256" key="1">
    <source>
        <dbReference type="ARBA" id="ARBA00001911"/>
    </source>
</evidence>
<keyword evidence="2" id="KW-0028">Amino-acid biosynthesis</keyword>
<evidence type="ECO:0000256" key="2">
    <source>
        <dbReference type="ARBA" id="ARBA00022605"/>
    </source>
</evidence>
<dbReference type="EMBL" id="JBFSHR010000005">
    <property type="protein sequence ID" value="MEX6428733.1"/>
    <property type="molecule type" value="Genomic_DNA"/>
</dbReference>
<dbReference type="InterPro" id="IPR030960">
    <property type="entry name" value="DHQS/DOIS_N"/>
</dbReference>
<evidence type="ECO:0000259" key="6">
    <source>
        <dbReference type="Pfam" id="PF01761"/>
    </source>
</evidence>
<protein>
    <submittedName>
        <fullName evidence="8">3-dehydroquinate synthase family protein</fullName>
        <ecNumber evidence="8">4.2.3.-</ecNumber>
    </submittedName>
</protein>
<dbReference type="EC" id="4.2.3.-" evidence="8"/>
<name>A0ABV3XZL3_9ACTN</name>
<organism evidence="8 9">
    <name type="scientific">Ferrimicrobium acidiphilum</name>
    <dbReference type="NCBI Taxonomy" id="121039"/>
    <lineage>
        <taxon>Bacteria</taxon>
        <taxon>Bacillati</taxon>
        <taxon>Actinomycetota</taxon>
        <taxon>Acidimicrobiia</taxon>
        <taxon>Acidimicrobiales</taxon>
        <taxon>Acidimicrobiaceae</taxon>
        <taxon>Ferrimicrobium</taxon>
    </lineage>
</organism>
<feature type="domain" description="3-dehydroquinate synthase C-terminal" evidence="7">
    <location>
        <begin position="211"/>
        <end position="326"/>
    </location>
</feature>
<gene>
    <name evidence="8" type="ORF">AB6A68_02625</name>
</gene>
<comment type="cofactor">
    <cofactor evidence="1">
        <name>NAD(+)</name>
        <dbReference type="ChEBI" id="CHEBI:57540"/>
    </cofactor>
</comment>
<keyword evidence="4" id="KW-0057">Aromatic amino acid biosynthesis</keyword>
<accession>A0ABV3XZL3</accession>
<keyword evidence="5 8" id="KW-0456">Lyase</keyword>
<comment type="caution">
    <text evidence="8">The sequence shown here is derived from an EMBL/GenBank/DDBJ whole genome shotgun (WGS) entry which is preliminary data.</text>
</comment>
<proteinExistence type="predicted"/>
<dbReference type="Pfam" id="PF24621">
    <property type="entry name" value="DHQS_C"/>
    <property type="match status" value="1"/>
</dbReference>
<dbReference type="SUPFAM" id="SSF56796">
    <property type="entry name" value="Dehydroquinate synthase-like"/>
    <property type="match status" value="1"/>
</dbReference>
<evidence type="ECO:0000256" key="3">
    <source>
        <dbReference type="ARBA" id="ARBA00023027"/>
    </source>
</evidence>
<reference evidence="8 9" key="1">
    <citation type="submission" date="2024-07" db="EMBL/GenBank/DDBJ databases">
        <title>Draft Genome Sequence of Ferrimicrobium acidiphilum Strain YE2023, Isolated from a Pulp of Bioleach Reactor.</title>
        <authorList>
            <person name="Elkina Y.A."/>
            <person name="Bulaeva A.G."/>
            <person name="Beletsky A.V."/>
            <person name="Mardanov A.V."/>
        </authorList>
    </citation>
    <scope>NUCLEOTIDE SEQUENCE [LARGE SCALE GENOMIC DNA]</scope>
    <source>
        <strain evidence="8 9">YE2023</strain>
    </source>
</reference>
<feature type="domain" description="3-dehydroquinate synthase N-terminal" evidence="6">
    <location>
        <begin position="78"/>
        <end position="189"/>
    </location>
</feature>
<evidence type="ECO:0000256" key="4">
    <source>
        <dbReference type="ARBA" id="ARBA00023141"/>
    </source>
</evidence>
<dbReference type="GO" id="GO:0016829">
    <property type="term" value="F:lyase activity"/>
    <property type="evidence" value="ECO:0007669"/>
    <property type="project" value="UniProtKB-KW"/>
</dbReference>
<dbReference type="InterPro" id="IPR050071">
    <property type="entry name" value="Dehydroquinate_synthase"/>
</dbReference>
<evidence type="ECO:0000313" key="8">
    <source>
        <dbReference type="EMBL" id="MEX6428733.1"/>
    </source>
</evidence>
<dbReference type="PANTHER" id="PTHR43622:SF7">
    <property type="entry name" value="3-DEHYDROQUINATE SYNTHASE, CHLOROPLASTIC"/>
    <property type="match status" value="1"/>
</dbReference>
<evidence type="ECO:0000256" key="5">
    <source>
        <dbReference type="ARBA" id="ARBA00023239"/>
    </source>
</evidence>
<dbReference type="Gene3D" id="3.40.50.1970">
    <property type="match status" value="1"/>
</dbReference>